<feature type="transmembrane region" description="Helical" evidence="1">
    <location>
        <begin position="235"/>
        <end position="258"/>
    </location>
</feature>
<feature type="transmembrane region" description="Helical" evidence="1">
    <location>
        <begin position="40"/>
        <end position="61"/>
    </location>
</feature>
<proteinExistence type="predicted"/>
<accession>A0A6C0ADV9</accession>
<organism evidence="2">
    <name type="scientific">viral metagenome</name>
    <dbReference type="NCBI Taxonomy" id="1070528"/>
    <lineage>
        <taxon>unclassified sequences</taxon>
        <taxon>metagenomes</taxon>
        <taxon>organismal metagenomes</taxon>
    </lineage>
</organism>
<sequence>MQNKFNYSYQTYSPDNSWNKSYYPILKHLCNKDKLFEKELLKFFILLYLFTFCFIAIILYNKNDKEYITYLCLFIILFFMHIFFLNDSIAYKSVCNIKPHEYIDELIKSDCYLKFKFNPKNYETLSRPIENIESLDKVIFDICVDYTNITNESKNINYHKINPDCPSVVELDLCVKAKDYKTQDRYYDYVCLNTMDYKWFGFCYFGFYQEINIKNFNEYVYLSDDYVPFFIKYGYIIYPIMGILGFGWVYEIIFWNFYAENRYNVEIRKLVGFNGIEEV</sequence>
<protein>
    <submittedName>
        <fullName evidence="2">Uncharacterized protein</fullName>
    </submittedName>
</protein>
<keyword evidence="1" id="KW-1133">Transmembrane helix</keyword>
<dbReference type="EMBL" id="MN740593">
    <property type="protein sequence ID" value="QHS77643.1"/>
    <property type="molecule type" value="Genomic_DNA"/>
</dbReference>
<reference evidence="2" key="1">
    <citation type="journal article" date="2020" name="Nature">
        <title>Giant virus diversity and host interactions through global metagenomics.</title>
        <authorList>
            <person name="Schulz F."/>
            <person name="Roux S."/>
            <person name="Paez-Espino D."/>
            <person name="Jungbluth S."/>
            <person name="Walsh D.A."/>
            <person name="Denef V.J."/>
            <person name="McMahon K.D."/>
            <person name="Konstantinidis K.T."/>
            <person name="Eloe-Fadrosh E.A."/>
            <person name="Kyrpides N.C."/>
            <person name="Woyke T."/>
        </authorList>
    </citation>
    <scope>NUCLEOTIDE SEQUENCE</scope>
    <source>
        <strain evidence="2">GVMAG-S-1021933-23</strain>
    </source>
</reference>
<evidence type="ECO:0000256" key="1">
    <source>
        <dbReference type="SAM" id="Phobius"/>
    </source>
</evidence>
<dbReference type="AlphaFoldDB" id="A0A6C0ADV9"/>
<evidence type="ECO:0000313" key="2">
    <source>
        <dbReference type="EMBL" id="QHS77643.1"/>
    </source>
</evidence>
<keyword evidence="1" id="KW-0812">Transmembrane</keyword>
<keyword evidence="1" id="KW-0472">Membrane</keyword>
<feature type="transmembrane region" description="Helical" evidence="1">
    <location>
        <begin position="67"/>
        <end position="85"/>
    </location>
</feature>
<name>A0A6C0ADV9_9ZZZZ</name>